<dbReference type="EMBL" id="NESQ01000251">
    <property type="protein sequence ID" value="PUU75096.1"/>
    <property type="molecule type" value="Genomic_DNA"/>
</dbReference>
<dbReference type="Proteomes" id="UP000244722">
    <property type="component" value="Unassembled WGS sequence"/>
</dbReference>
<accession>A0A2T6ZI11</accession>
<organism evidence="2 3">
    <name type="scientific">Tuber borchii</name>
    <name type="common">White truffle</name>
    <dbReference type="NCBI Taxonomy" id="42251"/>
    <lineage>
        <taxon>Eukaryota</taxon>
        <taxon>Fungi</taxon>
        <taxon>Dikarya</taxon>
        <taxon>Ascomycota</taxon>
        <taxon>Pezizomycotina</taxon>
        <taxon>Pezizomycetes</taxon>
        <taxon>Pezizales</taxon>
        <taxon>Tuberaceae</taxon>
        <taxon>Tuber</taxon>
    </lineage>
</organism>
<evidence type="ECO:0000313" key="3">
    <source>
        <dbReference type="Proteomes" id="UP000244722"/>
    </source>
</evidence>
<feature type="region of interest" description="Disordered" evidence="1">
    <location>
        <begin position="1"/>
        <end position="54"/>
    </location>
</feature>
<reference evidence="2 3" key="1">
    <citation type="submission" date="2017-04" db="EMBL/GenBank/DDBJ databases">
        <title>Draft genome sequence of Tuber borchii Vittad., a whitish edible truffle.</title>
        <authorList>
            <consortium name="DOE Joint Genome Institute"/>
            <person name="Murat C."/>
            <person name="Kuo A."/>
            <person name="Barry K.W."/>
            <person name="Clum A."/>
            <person name="Dockter R.B."/>
            <person name="Fauchery L."/>
            <person name="Iotti M."/>
            <person name="Kohler A."/>
            <person name="Labutti K."/>
            <person name="Lindquist E.A."/>
            <person name="Lipzen A."/>
            <person name="Ohm R.A."/>
            <person name="Wang M."/>
            <person name="Grigoriev I.V."/>
            <person name="Zambonelli A."/>
            <person name="Martin F.M."/>
        </authorList>
    </citation>
    <scope>NUCLEOTIDE SEQUENCE [LARGE SCALE GENOMIC DNA]</scope>
    <source>
        <strain evidence="2 3">Tbo3840</strain>
    </source>
</reference>
<proteinExistence type="predicted"/>
<comment type="caution">
    <text evidence="2">The sequence shown here is derived from an EMBL/GenBank/DDBJ whole genome shotgun (WGS) entry which is preliminary data.</text>
</comment>
<evidence type="ECO:0000313" key="2">
    <source>
        <dbReference type="EMBL" id="PUU75096.1"/>
    </source>
</evidence>
<keyword evidence="3" id="KW-1185">Reference proteome</keyword>
<dbReference type="AlphaFoldDB" id="A0A2T6ZI11"/>
<gene>
    <name evidence="2" type="ORF">B9Z19DRAFT_1091150</name>
</gene>
<protein>
    <submittedName>
        <fullName evidence="2">Uncharacterized protein</fullName>
    </submittedName>
</protein>
<sequence length="54" mass="5915">MIPMTPSCPTGSAVQHGQHCHPPLRQPRSEPPHSAPQTNPLRLLAPPRLFTLKS</sequence>
<name>A0A2T6ZI11_TUBBO</name>
<evidence type="ECO:0000256" key="1">
    <source>
        <dbReference type="SAM" id="MobiDB-lite"/>
    </source>
</evidence>